<dbReference type="InterPro" id="IPR018247">
    <property type="entry name" value="EF_Hand_1_Ca_BS"/>
</dbReference>
<dbReference type="RefSeq" id="WP_146563090.1">
    <property type="nucleotide sequence ID" value="NZ_SIHJ01000001.1"/>
</dbReference>
<feature type="signal peptide" evidence="4">
    <location>
        <begin position="1"/>
        <end position="26"/>
    </location>
</feature>
<dbReference type="Proteomes" id="UP000316714">
    <property type="component" value="Unassembled WGS sequence"/>
</dbReference>
<evidence type="ECO:0000256" key="2">
    <source>
        <dbReference type="ARBA" id="ARBA00022737"/>
    </source>
</evidence>
<dbReference type="OrthoDB" id="287435at2"/>
<evidence type="ECO:0000256" key="3">
    <source>
        <dbReference type="SAM" id="MobiDB-lite"/>
    </source>
</evidence>
<feature type="compositionally biased region" description="Gly residues" evidence="3">
    <location>
        <begin position="91"/>
        <end position="102"/>
    </location>
</feature>
<evidence type="ECO:0000256" key="1">
    <source>
        <dbReference type="ARBA" id="ARBA00022723"/>
    </source>
</evidence>
<keyword evidence="4" id="KW-0732">Signal</keyword>
<sequence length="387" mass="41822" precursor="true">MLVRNLLVACVAAALTVSSLPAPTEAQPPGRGDFRRGGGDEEGGRGRRGRGGEERGRGGFRGGPPGGGEERGRGGFRGGPPGGGEERGRGGFRGGFRGGPGGGDDRGRGRGGDDDDRGGNREDRRAGFIRSWDRDGDGYVTKQEVPERMHGFLDRLAEQAGVSADGRIKVETLAGLSRGGDNDDQANPLDFGEPAEEKQTPGFGISVGGDAGTSGFIPSTEEELEGARDSADGLVRRYDENRNGILERDEWTKISGSPANADTNRDGKISRTELINRLIVMRRARGSSDDEDREESDRGSDRRERDRDRSASSSGGGERRSYRFVTAEERIPKDARSWITDHDKNGDGQVAMHEYSSNWTDSRVRDFARYDANSDGIITPEEYLSNK</sequence>
<evidence type="ECO:0000313" key="7">
    <source>
        <dbReference type="Proteomes" id="UP000316714"/>
    </source>
</evidence>
<dbReference type="PANTHER" id="PTHR10827:SF98">
    <property type="entry name" value="45 KDA CALCIUM-BINDING PROTEIN"/>
    <property type="match status" value="1"/>
</dbReference>
<name>A0A5C5VEJ4_9BACT</name>
<accession>A0A5C5VEJ4</accession>
<dbReference type="Gene3D" id="1.10.238.10">
    <property type="entry name" value="EF-hand"/>
    <property type="match status" value="2"/>
</dbReference>
<dbReference type="SUPFAM" id="SSF47473">
    <property type="entry name" value="EF-hand"/>
    <property type="match status" value="1"/>
</dbReference>
<feature type="domain" description="EF-hand" evidence="5">
    <location>
        <begin position="120"/>
        <end position="155"/>
    </location>
</feature>
<keyword evidence="1" id="KW-0479">Metal-binding</keyword>
<feature type="compositionally biased region" description="Basic and acidic residues" evidence="3">
    <location>
        <begin position="317"/>
        <end position="326"/>
    </location>
</feature>
<feature type="compositionally biased region" description="Basic and acidic residues" evidence="3">
    <location>
        <begin position="32"/>
        <end position="57"/>
    </location>
</feature>
<comment type="caution">
    <text evidence="6">The sequence shown here is derived from an EMBL/GenBank/DDBJ whole genome shotgun (WGS) entry which is preliminary data.</text>
</comment>
<proteinExistence type="predicted"/>
<dbReference type="InterPro" id="IPR002048">
    <property type="entry name" value="EF_hand_dom"/>
</dbReference>
<feature type="region of interest" description="Disordered" evidence="3">
    <location>
        <begin position="19"/>
        <end position="142"/>
    </location>
</feature>
<dbReference type="PANTHER" id="PTHR10827">
    <property type="entry name" value="RETICULOCALBIN"/>
    <property type="match status" value="1"/>
</dbReference>
<dbReference type="PROSITE" id="PS00018">
    <property type="entry name" value="EF_HAND_1"/>
    <property type="match status" value="5"/>
</dbReference>
<protein>
    <submittedName>
        <fullName evidence="6">EF hand</fullName>
    </submittedName>
</protein>
<dbReference type="PROSITE" id="PS50222">
    <property type="entry name" value="EF_HAND_2"/>
    <property type="match status" value="1"/>
</dbReference>
<gene>
    <name evidence="6" type="ORF">KOR34_12040</name>
</gene>
<feature type="compositionally biased region" description="Basic and acidic residues" evidence="3">
    <location>
        <begin position="295"/>
        <end position="310"/>
    </location>
</feature>
<feature type="chain" id="PRO_5022773676" evidence="4">
    <location>
        <begin position="27"/>
        <end position="387"/>
    </location>
</feature>
<dbReference type="EMBL" id="SIHJ01000001">
    <property type="protein sequence ID" value="TWT36300.1"/>
    <property type="molecule type" value="Genomic_DNA"/>
</dbReference>
<feature type="compositionally biased region" description="Basic and acidic residues" evidence="3">
    <location>
        <begin position="103"/>
        <end position="137"/>
    </location>
</feature>
<dbReference type="Pfam" id="PF13202">
    <property type="entry name" value="EF-hand_5"/>
    <property type="match status" value="2"/>
</dbReference>
<evidence type="ECO:0000256" key="4">
    <source>
        <dbReference type="SAM" id="SignalP"/>
    </source>
</evidence>
<feature type="compositionally biased region" description="Basic and acidic residues" evidence="3">
    <location>
        <begin position="225"/>
        <end position="252"/>
    </location>
</feature>
<dbReference type="InterPro" id="IPR011992">
    <property type="entry name" value="EF-hand-dom_pair"/>
</dbReference>
<evidence type="ECO:0000259" key="5">
    <source>
        <dbReference type="PROSITE" id="PS50222"/>
    </source>
</evidence>
<keyword evidence="7" id="KW-1185">Reference proteome</keyword>
<dbReference type="AlphaFoldDB" id="A0A5C5VEJ4"/>
<reference evidence="6 7" key="1">
    <citation type="submission" date="2019-02" db="EMBL/GenBank/DDBJ databases">
        <title>Deep-cultivation of Planctomycetes and their phenomic and genomic characterization uncovers novel biology.</title>
        <authorList>
            <person name="Wiegand S."/>
            <person name="Jogler M."/>
            <person name="Boedeker C."/>
            <person name="Pinto D."/>
            <person name="Vollmers J."/>
            <person name="Rivas-Marin E."/>
            <person name="Kohn T."/>
            <person name="Peeters S.H."/>
            <person name="Heuer A."/>
            <person name="Rast P."/>
            <person name="Oberbeckmann S."/>
            <person name="Bunk B."/>
            <person name="Jeske O."/>
            <person name="Meyerdierks A."/>
            <person name="Storesund J.E."/>
            <person name="Kallscheuer N."/>
            <person name="Luecker S."/>
            <person name="Lage O.M."/>
            <person name="Pohl T."/>
            <person name="Merkel B.J."/>
            <person name="Hornburger P."/>
            <person name="Mueller R.-W."/>
            <person name="Bruemmer F."/>
            <person name="Labrenz M."/>
            <person name="Spormann A.M."/>
            <person name="Op Den Camp H."/>
            <person name="Overmann J."/>
            <person name="Amann R."/>
            <person name="Jetten M.S.M."/>
            <person name="Mascher T."/>
            <person name="Medema M.H."/>
            <person name="Devos D.P."/>
            <person name="Kaster A.-K."/>
            <person name="Ovreas L."/>
            <person name="Rohde M."/>
            <person name="Galperin M.Y."/>
            <person name="Jogler C."/>
        </authorList>
    </citation>
    <scope>NUCLEOTIDE SEQUENCE [LARGE SCALE GENOMIC DNA]</scope>
    <source>
        <strain evidence="6 7">KOR34</strain>
    </source>
</reference>
<feature type="region of interest" description="Disordered" evidence="3">
    <location>
        <begin position="174"/>
        <end position="326"/>
    </location>
</feature>
<organism evidence="6 7">
    <name type="scientific">Posidoniimonas corsicana</name>
    <dbReference type="NCBI Taxonomy" id="1938618"/>
    <lineage>
        <taxon>Bacteria</taxon>
        <taxon>Pseudomonadati</taxon>
        <taxon>Planctomycetota</taxon>
        <taxon>Planctomycetia</taxon>
        <taxon>Pirellulales</taxon>
        <taxon>Lacipirellulaceae</taxon>
        <taxon>Posidoniimonas</taxon>
    </lineage>
</organism>
<evidence type="ECO:0000313" key="6">
    <source>
        <dbReference type="EMBL" id="TWT36300.1"/>
    </source>
</evidence>
<keyword evidence="2" id="KW-0677">Repeat</keyword>
<dbReference type="GO" id="GO:0005509">
    <property type="term" value="F:calcium ion binding"/>
    <property type="evidence" value="ECO:0007669"/>
    <property type="project" value="InterPro"/>
</dbReference>